<organism evidence="8 9">
    <name type="scientific">Streptomyces solicavernae</name>
    <dbReference type="NCBI Taxonomy" id="3043614"/>
    <lineage>
        <taxon>Bacteria</taxon>
        <taxon>Bacillati</taxon>
        <taxon>Actinomycetota</taxon>
        <taxon>Actinomycetes</taxon>
        <taxon>Kitasatosporales</taxon>
        <taxon>Streptomycetaceae</taxon>
        <taxon>Streptomyces</taxon>
    </lineage>
</organism>
<evidence type="ECO:0000256" key="5">
    <source>
        <dbReference type="ARBA" id="ARBA00023002"/>
    </source>
</evidence>
<evidence type="ECO:0000256" key="4">
    <source>
        <dbReference type="ARBA" id="ARBA00022643"/>
    </source>
</evidence>
<dbReference type="InterPro" id="IPR019576">
    <property type="entry name" value="Pyridoxamine_oxidase_dimer_C"/>
</dbReference>
<keyword evidence="5 8" id="KW-0560">Oxidoreductase</keyword>
<comment type="cofactor">
    <cofactor evidence="1">
        <name>FMN</name>
        <dbReference type="ChEBI" id="CHEBI:58210"/>
    </cofactor>
</comment>
<gene>
    <name evidence="8" type="primary">phzG</name>
    <name evidence="8" type="ORF">QIS99_30885</name>
</gene>
<protein>
    <submittedName>
        <fullName evidence="8">Phenazine biosynthesis FMN-dependent oxidase PhzG</fullName>
        <ecNumber evidence="8">1.10.3.16</ecNumber>
    </submittedName>
</protein>
<dbReference type="NCBIfam" id="NF038138">
    <property type="entry name" value="phena_PhzG"/>
    <property type="match status" value="1"/>
</dbReference>
<feature type="domain" description="Pyridoxine 5'-phosphate oxidase dimerisation C-terminal" evidence="7">
    <location>
        <begin position="180"/>
        <end position="218"/>
    </location>
</feature>
<comment type="similarity">
    <text evidence="2">Belongs to the pyridoxamine 5'-phosphate oxidase family.</text>
</comment>
<dbReference type="PANTHER" id="PTHR10851:SF0">
    <property type="entry name" value="PYRIDOXINE-5'-PHOSPHATE OXIDASE"/>
    <property type="match status" value="1"/>
</dbReference>
<dbReference type="EC" id="1.10.3.16" evidence="8"/>
<evidence type="ECO:0000313" key="9">
    <source>
        <dbReference type="Proteomes" id="UP001224661"/>
    </source>
</evidence>
<dbReference type="InterPro" id="IPR012349">
    <property type="entry name" value="Split_barrel_FMN-bd"/>
</dbReference>
<name>A0ABT6S1K9_9ACTN</name>
<dbReference type="GO" id="GO:0016491">
    <property type="term" value="F:oxidoreductase activity"/>
    <property type="evidence" value="ECO:0007669"/>
    <property type="project" value="UniProtKB-KW"/>
</dbReference>
<keyword evidence="3" id="KW-0285">Flavoprotein</keyword>
<evidence type="ECO:0000256" key="1">
    <source>
        <dbReference type="ARBA" id="ARBA00001917"/>
    </source>
</evidence>
<dbReference type="InterPro" id="IPR019740">
    <property type="entry name" value="Pyridox_Oxase_CS"/>
</dbReference>
<dbReference type="PIRSF" id="PIRSF000190">
    <property type="entry name" value="Pyd_amn-ph_oxd"/>
    <property type="match status" value="1"/>
</dbReference>
<dbReference type="SUPFAM" id="SSF50475">
    <property type="entry name" value="FMN-binding split barrel"/>
    <property type="match status" value="1"/>
</dbReference>
<evidence type="ECO:0000256" key="2">
    <source>
        <dbReference type="ARBA" id="ARBA00007301"/>
    </source>
</evidence>
<dbReference type="InterPro" id="IPR011576">
    <property type="entry name" value="Pyridox_Oxase_N"/>
</dbReference>
<sequence>MSDLSRTRSESLTGTVAVDFPEFVAPPPEPMGLLAAWLEAGAAHGVREPRALALATADVRGRTSSRTVVLSSVTDTGIGFTTHADSQKGRELAENPWASGVLYWRETSRQITFAGPVHRLSDAEAEDLWRARPVFTHAMTTVSRQSRPVAGLDHVAELRARALELGEPRRPLPRPATYAAYRLAPASVEFWANGTDRLHERLRYDRTGRGWEASRLQP</sequence>
<dbReference type="Proteomes" id="UP001224661">
    <property type="component" value="Unassembled WGS sequence"/>
</dbReference>
<dbReference type="PANTHER" id="PTHR10851">
    <property type="entry name" value="PYRIDOXINE-5-PHOSPHATE OXIDASE"/>
    <property type="match status" value="1"/>
</dbReference>
<dbReference type="InterPro" id="IPR000659">
    <property type="entry name" value="Pyridox_Oxase"/>
</dbReference>
<dbReference type="PROSITE" id="PS01064">
    <property type="entry name" value="PYRIDOX_OXIDASE"/>
    <property type="match status" value="1"/>
</dbReference>
<reference evidence="8 9" key="1">
    <citation type="submission" date="2023-05" db="EMBL/GenBank/DDBJ databases">
        <title>Draft genome sequence of Streptomyces sp. B-S-A8 isolated from a cave soil in Thailand.</title>
        <authorList>
            <person name="Chamroensaksri N."/>
            <person name="Muangham S."/>
        </authorList>
    </citation>
    <scope>NUCLEOTIDE SEQUENCE [LARGE SCALE GENOMIC DNA]</scope>
    <source>
        <strain evidence="8 9">B-S-A8</strain>
    </source>
</reference>
<proteinExistence type="inferred from homology"/>
<keyword evidence="9" id="KW-1185">Reference proteome</keyword>
<evidence type="ECO:0000259" key="7">
    <source>
        <dbReference type="Pfam" id="PF10590"/>
    </source>
</evidence>
<evidence type="ECO:0000313" key="8">
    <source>
        <dbReference type="EMBL" id="MDI3390567.1"/>
    </source>
</evidence>
<comment type="caution">
    <text evidence="8">The sequence shown here is derived from an EMBL/GenBank/DDBJ whole genome shotgun (WGS) entry which is preliminary data.</text>
</comment>
<keyword evidence="4" id="KW-0288">FMN</keyword>
<feature type="domain" description="Pyridoxamine 5'-phosphate oxidase N-terminal" evidence="6">
    <location>
        <begin position="45"/>
        <end position="160"/>
    </location>
</feature>
<dbReference type="EMBL" id="JASCIR010000054">
    <property type="protein sequence ID" value="MDI3390567.1"/>
    <property type="molecule type" value="Genomic_DNA"/>
</dbReference>
<evidence type="ECO:0000256" key="3">
    <source>
        <dbReference type="ARBA" id="ARBA00022630"/>
    </source>
</evidence>
<dbReference type="NCBIfam" id="NF004231">
    <property type="entry name" value="PRK05679.1"/>
    <property type="match status" value="1"/>
</dbReference>
<accession>A0ABT6S1K9</accession>
<dbReference type="Pfam" id="PF10590">
    <property type="entry name" value="PNP_phzG_C"/>
    <property type="match status" value="1"/>
</dbReference>
<dbReference type="Pfam" id="PF01243">
    <property type="entry name" value="PNPOx_N"/>
    <property type="match status" value="1"/>
</dbReference>
<evidence type="ECO:0000259" key="6">
    <source>
        <dbReference type="Pfam" id="PF01243"/>
    </source>
</evidence>
<dbReference type="InterPro" id="IPR053451">
    <property type="entry name" value="Phenazine_biosynth_oxidase"/>
</dbReference>
<dbReference type="Gene3D" id="2.30.110.10">
    <property type="entry name" value="Electron Transport, Fmn-binding Protein, Chain A"/>
    <property type="match status" value="1"/>
</dbReference>
<dbReference type="RefSeq" id="WP_282517054.1">
    <property type="nucleotide sequence ID" value="NZ_JASCIR010000054.1"/>
</dbReference>